<proteinExistence type="predicted"/>
<name>A0AAV2PJ37_MEGNR</name>
<protein>
    <submittedName>
        <fullName evidence="2">Uncharacterized protein</fullName>
    </submittedName>
</protein>
<feature type="non-terminal residue" evidence="2">
    <location>
        <position position="1"/>
    </location>
</feature>
<comment type="caution">
    <text evidence="2">The sequence shown here is derived from an EMBL/GenBank/DDBJ whole genome shotgun (WGS) entry which is preliminary data.</text>
</comment>
<sequence>VWEEKPVLGDEKIELEKAVLVEHLPGIDSPGFLRRGIQEQLPISQHGQDSSSEVEDLCACAKAELEKPVLIEHLSELEKAVLVEHLSELEDWPNTNSEDNTSELDKPVVPGEYAEELQNKLFNGENAS</sequence>
<dbReference type="Proteomes" id="UP001497623">
    <property type="component" value="Unassembled WGS sequence"/>
</dbReference>
<dbReference type="AlphaFoldDB" id="A0AAV2PJ37"/>
<feature type="non-terminal residue" evidence="2">
    <location>
        <position position="128"/>
    </location>
</feature>
<evidence type="ECO:0000256" key="1">
    <source>
        <dbReference type="SAM" id="MobiDB-lite"/>
    </source>
</evidence>
<organism evidence="2 3">
    <name type="scientific">Meganyctiphanes norvegica</name>
    <name type="common">Northern krill</name>
    <name type="synonym">Thysanopoda norvegica</name>
    <dbReference type="NCBI Taxonomy" id="48144"/>
    <lineage>
        <taxon>Eukaryota</taxon>
        <taxon>Metazoa</taxon>
        <taxon>Ecdysozoa</taxon>
        <taxon>Arthropoda</taxon>
        <taxon>Crustacea</taxon>
        <taxon>Multicrustacea</taxon>
        <taxon>Malacostraca</taxon>
        <taxon>Eumalacostraca</taxon>
        <taxon>Eucarida</taxon>
        <taxon>Euphausiacea</taxon>
        <taxon>Euphausiidae</taxon>
        <taxon>Meganyctiphanes</taxon>
    </lineage>
</organism>
<gene>
    <name evidence="2" type="ORF">MNOR_LOCUS833</name>
</gene>
<evidence type="ECO:0000313" key="2">
    <source>
        <dbReference type="EMBL" id="CAL4059790.1"/>
    </source>
</evidence>
<accession>A0AAV2PJ37</accession>
<dbReference type="EMBL" id="CAXKWB010000197">
    <property type="protein sequence ID" value="CAL4059790.1"/>
    <property type="molecule type" value="Genomic_DNA"/>
</dbReference>
<feature type="region of interest" description="Disordered" evidence="1">
    <location>
        <begin position="90"/>
        <end position="110"/>
    </location>
</feature>
<reference evidence="2 3" key="1">
    <citation type="submission" date="2024-05" db="EMBL/GenBank/DDBJ databases">
        <authorList>
            <person name="Wallberg A."/>
        </authorList>
    </citation>
    <scope>NUCLEOTIDE SEQUENCE [LARGE SCALE GENOMIC DNA]</scope>
</reference>
<evidence type="ECO:0000313" key="3">
    <source>
        <dbReference type="Proteomes" id="UP001497623"/>
    </source>
</evidence>
<keyword evidence="3" id="KW-1185">Reference proteome</keyword>